<reference evidence="11 12" key="1">
    <citation type="journal article" date="2015" name="Genome Biol.">
        <title>Comparative genomics of Steinernema reveals deeply conserved gene regulatory networks.</title>
        <authorList>
            <person name="Dillman A.R."/>
            <person name="Macchietto M."/>
            <person name="Porter C.F."/>
            <person name="Rogers A."/>
            <person name="Williams B."/>
            <person name="Antoshechkin I."/>
            <person name="Lee M.M."/>
            <person name="Goodwin Z."/>
            <person name="Lu X."/>
            <person name="Lewis E.E."/>
            <person name="Goodrich-Blair H."/>
            <person name="Stock S.P."/>
            <person name="Adams B.J."/>
            <person name="Sternberg P.W."/>
            <person name="Mortazavi A."/>
        </authorList>
    </citation>
    <scope>NUCLEOTIDE SEQUENCE [LARGE SCALE GENOMIC DNA]</scope>
    <source>
        <strain evidence="11 12">ALL</strain>
    </source>
</reference>
<dbReference type="Pfam" id="PF00270">
    <property type="entry name" value="DEAD"/>
    <property type="match status" value="1"/>
</dbReference>
<evidence type="ECO:0000256" key="4">
    <source>
        <dbReference type="ARBA" id="ARBA00022801"/>
    </source>
</evidence>
<dbReference type="CDD" id="cd17917">
    <property type="entry name" value="DEXHc_RHA-like"/>
    <property type="match status" value="1"/>
</dbReference>
<keyword evidence="5" id="KW-0347">Helicase</keyword>
<dbReference type="InterPro" id="IPR011545">
    <property type="entry name" value="DEAD/DEAH_box_helicase_dom"/>
</dbReference>
<dbReference type="EMBL" id="AZBU02000003">
    <property type="protein sequence ID" value="TKR88932.1"/>
    <property type="molecule type" value="Genomic_DNA"/>
</dbReference>
<dbReference type="InterPro" id="IPR027417">
    <property type="entry name" value="P-loop_NTPase"/>
</dbReference>
<comment type="caution">
    <text evidence="11">The sequence shown here is derived from an EMBL/GenBank/DDBJ whole genome shotgun (WGS) entry which is preliminary data.</text>
</comment>
<dbReference type="FunFam" id="3.40.50.300:FF:000578">
    <property type="entry name" value="probable ATP-dependent RNA helicase DHX35"/>
    <property type="match status" value="1"/>
</dbReference>
<evidence type="ECO:0000256" key="1">
    <source>
        <dbReference type="ARBA" id="ARBA00008792"/>
    </source>
</evidence>
<dbReference type="Pfam" id="PF21010">
    <property type="entry name" value="HA2_C"/>
    <property type="match status" value="1"/>
</dbReference>
<dbReference type="STRING" id="34508.A0A4U5NZD2"/>
<dbReference type="Proteomes" id="UP000298663">
    <property type="component" value="Unassembled WGS sequence"/>
</dbReference>
<dbReference type="SUPFAM" id="SSF52540">
    <property type="entry name" value="P-loop containing nucleoside triphosphate hydrolases"/>
    <property type="match status" value="1"/>
</dbReference>
<keyword evidence="6" id="KW-0067">ATP-binding</keyword>
<keyword evidence="4" id="KW-0378">Hydrolase</keyword>
<dbReference type="PROSITE" id="PS00690">
    <property type="entry name" value="DEAH_ATP_HELICASE"/>
    <property type="match status" value="1"/>
</dbReference>
<feature type="compositionally biased region" description="Acidic residues" evidence="8">
    <location>
        <begin position="551"/>
        <end position="564"/>
    </location>
</feature>
<evidence type="ECO:0000256" key="8">
    <source>
        <dbReference type="SAM" id="MobiDB-lite"/>
    </source>
</evidence>
<dbReference type="GO" id="GO:0003723">
    <property type="term" value="F:RNA binding"/>
    <property type="evidence" value="ECO:0007669"/>
    <property type="project" value="TreeGrafter"/>
</dbReference>
<name>A0A4U5NZD2_STECR</name>
<dbReference type="GO" id="GO:0003724">
    <property type="term" value="F:RNA helicase activity"/>
    <property type="evidence" value="ECO:0007669"/>
    <property type="project" value="UniProtKB-EC"/>
</dbReference>
<feature type="region of interest" description="Disordered" evidence="8">
    <location>
        <begin position="540"/>
        <end position="564"/>
    </location>
</feature>
<comment type="catalytic activity">
    <reaction evidence="7">
        <text>ATP + H2O = ADP + phosphate + H(+)</text>
        <dbReference type="Rhea" id="RHEA:13065"/>
        <dbReference type="ChEBI" id="CHEBI:15377"/>
        <dbReference type="ChEBI" id="CHEBI:15378"/>
        <dbReference type="ChEBI" id="CHEBI:30616"/>
        <dbReference type="ChEBI" id="CHEBI:43474"/>
        <dbReference type="ChEBI" id="CHEBI:456216"/>
        <dbReference type="EC" id="3.6.4.13"/>
    </reaction>
</comment>
<dbReference type="InterPro" id="IPR001650">
    <property type="entry name" value="Helicase_C-like"/>
</dbReference>
<reference evidence="11 12" key="2">
    <citation type="journal article" date="2019" name="G3 (Bethesda)">
        <title>Hybrid Assembly of the Genome of the Entomopathogenic Nematode Steinernema carpocapsae Identifies the X-Chromosome.</title>
        <authorList>
            <person name="Serra L."/>
            <person name="Macchietto M."/>
            <person name="Macias-Munoz A."/>
            <person name="McGill C.J."/>
            <person name="Rodriguez I.M."/>
            <person name="Rodriguez B."/>
            <person name="Murad R."/>
            <person name="Mortazavi A."/>
        </authorList>
    </citation>
    <scope>NUCLEOTIDE SEQUENCE [LARGE SCALE GENOMIC DNA]</scope>
    <source>
        <strain evidence="11 12">ALL</strain>
    </source>
</reference>
<gene>
    <name evidence="11" type="ORF">L596_013100</name>
</gene>
<dbReference type="Gene3D" id="3.40.50.300">
    <property type="entry name" value="P-loop containing nucleotide triphosphate hydrolases"/>
    <property type="match status" value="2"/>
</dbReference>
<dbReference type="OrthoDB" id="10253254at2759"/>
<evidence type="ECO:0000256" key="5">
    <source>
        <dbReference type="ARBA" id="ARBA00022806"/>
    </source>
</evidence>
<evidence type="ECO:0000256" key="7">
    <source>
        <dbReference type="ARBA" id="ARBA00047984"/>
    </source>
</evidence>
<sequence length="833" mass="94215">MEMDQIDQWSNQYSQKPSWMKINQKNTWFKEKARASQEGSVDRRFPKLPAKGVDPKIDKLSMQRHKLIITEYQKTIVNQVLADRVTILCGETGCGKSTQVVQYLVAAGLANADLGRIAITEPRRVAAMTLSRRVAEETNTKLGEEIGYKIRFDNCTSDTTLVQYMTDGVLLRECVSDPLLSKYSVVIVDEAHERSINIDVLLGLLRGIVNVRGNFKIVIMSATIDMEKFSSFFYKAPIIRIPGKSYNVEILHSENDDNFTSYHKPAQNNLINSINAVVEMIIDEAEPNEAGDILIFLYGQDIIEDVCEELGNNFSNLLILPLYRALPVEMQNKIFEPSPRGKRKVIVATNIAESSLTIDGVKYVIDSGFMRVMKYSSINEVENLDICTISHEHATQRSGRAGRTQPGVCYRLYTEEYYNEKMPKHQVPELLRSNMVGTLLQIKAIGVSDLLTFDFLDPPKRSDMVQAHLELLKLKAIKADGALTLLGEKMALFPIDAYLSKMLLVAHMRWGCSDEVAKIAAMLSCLPVLLRPNRREEYKEAAAGDAAAEQEVGEEELPEEVNDDEDAEARYGLSTDAMVKTVVGELLDKVVFEEEQQALLSQVELPAISVSTGATRKFYRPEGDLIAMLDAWDGFCKNKCSMAWCKVNDVHYRSMCSAKEIYEQLCRIMKKAEMPVISCDGDYEKVQRTVADVFYNLSVKSVDGDKKLAYHPLSKRHVPIGRNSVLREQDPDYIIYNKLNRRGTTFMGEITVVKPEWFAFSCRLPSRSRWTRTSRIRSRRTVTRRSSSSTGYCKPTARIATEAARWTHTGTSRRSSTTSERRALDLCRLSYLV</sequence>
<dbReference type="PROSITE" id="PS51194">
    <property type="entry name" value="HELICASE_CTER"/>
    <property type="match status" value="1"/>
</dbReference>
<feature type="domain" description="Helicase ATP-binding" evidence="9">
    <location>
        <begin position="77"/>
        <end position="242"/>
    </location>
</feature>
<evidence type="ECO:0000313" key="11">
    <source>
        <dbReference type="EMBL" id="TKR88932.1"/>
    </source>
</evidence>
<feature type="domain" description="Helicase C-terminal" evidence="10">
    <location>
        <begin position="273"/>
        <end position="446"/>
    </location>
</feature>
<evidence type="ECO:0000256" key="2">
    <source>
        <dbReference type="ARBA" id="ARBA00012552"/>
    </source>
</evidence>
<accession>A0A4U5NZD2</accession>
<dbReference type="PROSITE" id="PS51192">
    <property type="entry name" value="HELICASE_ATP_BIND_1"/>
    <property type="match status" value="1"/>
</dbReference>
<dbReference type="SMART" id="SM00490">
    <property type="entry name" value="HELICc"/>
    <property type="match status" value="1"/>
</dbReference>
<dbReference type="InterPro" id="IPR002464">
    <property type="entry name" value="DNA/RNA_helicase_DEAH_CS"/>
</dbReference>
<dbReference type="AlphaFoldDB" id="A0A4U5NZD2"/>
<dbReference type="PANTHER" id="PTHR18934:SF99">
    <property type="entry name" value="ATP-DEPENDENT RNA HELICASE DHX37-RELATED"/>
    <property type="match status" value="1"/>
</dbReference>
<keyword evidence="3" id="KW-0547">Nucleotide-binding</keyword>
<protein>
    <recommendedName>
        <fullName evidence="2">RNA helicase</fullName>
        <ecNumber evidence="2">3.6.4.13</ecNumber>
    </recommendedName>
</protein>
<dbReference type="Pfam" id="PF00271">
    <property type="entry name" value="Helicase_C"/>
    <property type="match status" value="1"/>
</dbReference>
<proteinExistence type="inferred from homology"/>
<dbReference type="GO" id="GO:0005524">
    <property type="term" value="F:ATP binding"/>
    <property type="evidence" value="ECO:0007669"/>
    <property type="project" value="UniProtKB-KW"/>
</dbReference>
<evidence type="ECO:0000256" key="6">
    <source>
        <dbReference type="ARBA" id="ARBA00022840"/>
    </source>
</evidence>
<keyword evidence="12" id="KW-1185">Reference proteome</keyword>
<organism evidence="11 12">
    <name type="scientific">Steinernema carpocapsae</name>
    <name type="common">Entomopathogenic nematode</name>
    <dbReference type="NCBI Taxonomy" id="34508"/>
    <lineage>
        <taxon>Eukaryota</taxon>
        <taxon>Metazoa</taxon>
        <taxon>Ecdysozoa</taxon>
        <taxon>Nematoda</taxon>
        <taxon>Chromadorea</taxon>
        <taxon>Rhabditida</taxon>
        <taxon>Tylenchina</taxon>
        <taxon>Panagrolaimomorpha</taxon>
        <taxon>Strongyloidoidea</taxon>
        <taxon>Steinernematidae</taxon>
        <taxon>Steinernema</taxon>
    </lineage>
</organism>
<dbReference type="Gene3D" id="1.20.120.1080">
    <property type="match status" value="1"/>
</dbReference>
<dbReference type="InterPro" id="IPR007502">
    <property type="entry name" value="Helicase-assoc_dom"/>
</dbReference>
<dbReference type="EC" id="3.6.4.13" evidence="2"/>
<evidence type="ECO:0000259" key="9">
    <source>
        <dbReference type="PROSITE" id="PS51192"/>
    </source>
</evidence>
<dbReference type="SMART" id="SM00847">
    <property type="entry name" value="HA2"/>
    <property type="match status" value="1"/>
</dbReference>
<evidence type="ECO:0000256" key="3">
    <source>
        <dbReference type="ARBA" id="ARBA00022741"/>
    </source>
</evidence>
<dbReference type="SMART" id="SM00487">
    <property type="entry name" value="DEXDc"/>
    <property type="match status" value="1"/>
</dbReference>
<evidence type="ECO:0000259" key="10">
    <source>
        <dbReference type="PROSITE" id="PS51194"/>
    </source>
</evidence>
<dbReference type="InterPro" id="IPR014001">
    <property type="entry name" value="Helicase_ATP-bd"/>
</dbReference>
<comment type="similarity">
    <text evidence="1">Belongs to the DEAD box helicase family. DEAH subfamily.</text>
</comment>
<evidence type="ECO:0000313" key="12">
    <source>
        <dbReference type="Proteomes" id="UP000298663"/>
    </source>
</evidence>
<dbReference type="PANTHER" id="PTHR18934">
    <property type="entry name" value="ATP-DEPENDENT RNA HELICASE"/>
    <property type="match status" value="1"/>
</dbReference>
<dbReference type="CDD" id="cd18791">
    <property type="entry name" value="SF2_C_RHA"/>
    <property type="match status" value="1"/>
</dbReference>
<dbReference type="GO" id="GO:0016787">
    <property type="term" value="F:hydrolase activity"/>
    <property type="evidence" value="ECO:0007669"/>
    <property type="project" value="UniProtKB-KW"/>
</dbReference>